<keyword evidence="5 16" id="KW-0121">Carboxypeptidase</keyword>
<evidence type="ECO:0000313" key="20">
    <source>
        <dbReference type="EMBL" id="MDC8012591.1"/>
    </source>
</evidence>
<dbReference type="AlphaFoldDB" id="A0A9X3YHV5"/>
<dbReference type="PANTHER" id="PTHR30627">
    <property type="entry name" value="PEPTIDOGLYCAN D,D-TRANSPEPTIDASE"/>
    <property type="match status" value="1"/>
</dbReference>
<dbReference type="GO" id="GO:0005886">
    <property type="term" value="C:plasma membrane"/>
    <property type="evidence" value="ECO:0007669"/>
    <property type="project" value="UniProtKB-UniRule"/>
</dbReference>
<keyword evidence="2 16" id="KW-1003">Cell membrane</keyword>
<keyword evidence="9 16" id="KW-0133">Cell shape</keyword>
<reference evidence="20" key="1">
    <citation type="submission" date="2023-02" db="EMBL/GenBank/DDBJ databases">
        <title>Tahibacter soli sp. nov. isolated from soil.</title>
        <authorList>
            <person name="Baek J.H."/>
            <person name="Lee J.K."/>
            <person name="Choi D.G."/>
            <person name="Jeon C.O."/>
        </authorList>
    </citation>
    <scope>NUCLEOTIDE SEQUENCE</scope>
    <source>
        <strain evidence="20">BL</strain>
    </source>
</reference>
<evidence type="ECO:0000256" key="11">
    <source>
        <dbReference type="ARBA" id="ARBA00022989"/>
    </source>
</evidence>
<dbReference type="SUPFAM" id="SSF56519">
    <property type="entry name" value="Penicillin binding protein dimerisation domain"/>
    <property type="match status" value="1"/>
</dbReference>
<evidence type="ECO:0000259" key="19">
    <source>
        <dbReference type="Pfam" id="PF03717"/>
    </source>
</evidence>
<keyword evidence="8 16" id="KW-0378">Hydrolase</keyword>
<dbReference type="GO" id="GO:0043093">
    <property type="term" value="P:FtsZ-dependent cytokinesis"/>
    <property type="evidence" value="ECO:0007669"/>
    <property type="project" value="UniProtKB-UniRule"/>
</dbReference>
<name>A0A9X3YHV5_9GAMM</name>
<keyword evidence="15 16" id="KW-0961">Cell wall biogenesis/degradation</keyword>
<sequence>MSKNLNRKRPSNEPSAIALGLRAATRTRPVNLRGRLSTVLMLLALASTGLVVRAVDLQVVRKDFYQGQGDARYLREVPIPVSRGTITDRNGEPLAVSTPVESIWANPQELLQHPERVPELAQALGVDADQLKQKLDQRADKEFIYLKRHLNPDDAKAIVEREIPGVNSQREFRRYYPSGEVAAHVLGFTNIDDRGQEGLELAFDEWLAGKPGAKRVIRDRLGHIVENVEMLREPQPGRDLALSIDRRIQYLAYRELKETLLEWRATSGSMVVLDAQTGEILAAVNQPSYNPNAINNGETSNRRNRALTDLIEPGSTMKTFTIAAALESGKWKPNSPIDTTPGNISVGGYLIRDTHNKGLMDLTGVLTFSSNVGAVKVATTLPNEHLYDVFKRFGFGESTGSGFPGESAGVLPAPKSWGVTEKATISYGYGLSVTPLQLAQAYAVVANGGRLRPPTFVKGALNPDSAVLDPTIARTLIDMLETVITPRGTALKAAVRNYRVAGKTGTSRKAVAGGYESRYVSVFAGMVPASNPRLVGVVVIHEPQGRYYAGLVAAPAFSKTMDGALRLLDVPPDNVAHWYADGDGSWAPVEAGNAAPDYAPGETNYEEGVPQ</sequence>
<dbReference type="InterPro" id="IPR012338">
    <property type="entry name" value="Beta-lactam/transpept-like"/>
</dbReference>
<comment type="pathway">
    <text evidence="16">Cell wall biogenesis; peptidoglycan biosynthesis.</text>
</comment>
<dbReference type="Proteomes" id="UP001139971">
    <property type="component" value="Unassembled WGS sequence"/>
</dbReference>
<dbReference type="GO" id="GO:0009252">
    <property type="term" value="P:peptidoglycan biosynthetic process"/>
    <property type="evidence" value="ECO:0007669"/>
    <property type="project" value="UniProtKB-UniRule"/>
</dbReference>
<keyword evidence="4 16" id="KW-0132">Cell division</keyword>
<dbReference type="InterPro" id="IPR005311">
    <property type="entry name" value="PBP_dimer"/>
</dbReference>
<evidence type="ECO:0000256" key="7">
    <source>
        <dbReference type="ARBA" id="ARBA00022692"/>
    </source>
</evidence>
<evidence type="ECO:0000256" key="14">
    <source>
        <dbReference type="ARBA" id="ARBA00023306"/>
    </source>
</evidence>
<comment type="caution">
    <text evidence="20">The sequence shown here is derived from an EMBL/GenBank/DDBJ whole genome shotgun (WGS) entry which is preliminary data.</text>
</comment>
<organism evidence="20 21">
    <name type="scientific">Tahibacter soli</name>
    <dbReference type="NCBI Taxonomy" id="2983605"/>
    <lineage>
        <taxon>Bacteria</taxon>
        <taxon>Pseudomonadati</taxon>
        <taxon>Pseudomonadota</taxon>
        <taxon>Gammaproteobacteria</taxon>
        <taxon>Lysobacterales</taxon>
        <taxon>Rhodanobacteraceae</taxon>
        <taxon>Tahibacter</taxon>
    </lineage>
</organism>
<dbReference type="GO" id="GO:0071555">
    <property type="term" value="P:cell wall organization"/>
    <property type="evidence" value="ECO:0007669"/>
    <property type="project" value="UniProtKB-KW"/>
</dbReference>
<dbReference type="GO" id="GO:0006508">
    <property type="term" value="P:proteolysis"/>
    <property type="evidence" value="ECO:0007669"/>
    <property type="project" value="UniProtKB-KW"/>
</dbReference>
<dbReference type="Pfam" id="PF00905">
    <property type="entry name" value="Transpeptidase"/>
    <property type="match status" value="1"/>
</dbReference>
<feature type="active site" description="Acyl-ester intermediate" evidence="16">
    <location>
        <position position="315"/>
    </location>
</feature>
<dbReference type="Gene3D" id="3.90.1310.10">
    <property type="entry name" value="Penicillin-binding protein 2a (Domain 2)"/>
    <property type="match status" value="1"/>
</dbReference>
<comment type="similarity">
    <text evidence="16">Belongs to the transpeptidase family. FtsI subfamily.</text>
</comment>
<evidence type="ECO:0000256" key="4">
    <source>
        <dbReference type="ARBA" id="ARBA00022618"/>
    </source>
</evidence>
<dbReference type="InterPro" id="IPR036138">
    <property type="entry name" value="PBP_dimer_sf"/>
</dbReference>
<dbReference type="SUPFAM" id="SSF56601">
    <property type="entry name" value="beta-lactamase/transpeptidase-like"/>
    <property type="match status" value="1"/>
</dbReference>
<keyword evidence="14 16" id="KW-0131">Cell cycle</keyword>
<dbReference type="Gene3D" id="3.40.710.10">
    <property type="entry name" value="DD-peptidase/beta-lactamase superfamily"/>
    <property type="match status" value="1"/>
</dbReference>
<evidence type="ECO:0000259" key="18">
    <source>
        <dbReference type="Pfam" id="PF00905"/>
    </source>
</evidence>
<keyword evidence="11 16" id="KW-1133">Transmembrane helix</keyword>
<keyword evidence="21" id="KW-1185">Reference proteome</keyword>
<keyword evidence="12 16" id="KW-0472">Membrane</keyword>
<evidence type="ECO:0000313" key="21">
    <source>
        <dbReference type="Proteomes" id="UP001139971"/>
    </source>
</evidence>
<evidence type="ECO:0000256" key="3">
    <source>
        <dbReference type="ARBA" id="ARBA00022519"/>
    </source>
</evidence>
<keyword evidence="7 16" id="KW-0812">Transmembrane</keyword>
<dbReference type="GO" id="GO:0008658">
    <property type="term" value="F:penicillin binding"/>
    <property type="evidence" value="ECO:0007669"/>
    <property type="project" value="InterPro"/>
</dbReference>
<dbReference type="InterPro" id="IPR001460">
    <property type="entry name" value="PCN-bd_Tpept"/>
</dbReference>
<feature type="domain" description="Penicillin-binding protein transpeptidase" evidence="18">
    <location>
        <begin position="268"/>
        <end position="562"/>
    </location>
</feature>
<dbReference type="InterPro" id="IPR050515">
    <property type="entry name" value="Beta-lactam/transpept"/>
</dbReference>
<dbReference type="Pfam" id="PF03717">
    <property type="entry name" value="PBP_dimer"/>
    <property type="match status" value="1"/>
</dbReference>
<keyword evidence="6 16" id="KW-0645">Protease</keyword>
<gene>
    <name evidence="16" type="primary">ftsI</name>
    <name evidence="20" type="ORF">OD750_008530</name>
</gene>
<evidence type="ECO:0000256" key="16">
    <source>
        <dbReference type="HAMAP-Rule" id="MF_02080"/>
    </source>
</evidence>
<evidence type="ECO:0000256" key="9">
    <source>
        <dbReference type="ARBA" id="ARBA00022960"/>
    </source>
</evidence>
<evidence type="ECO:0000256" key="8">
    <source>
        <dbReference type="ARBA" id="ARBA00022801"/>
    </source>
</evidence>
<comment type="subcellular location">
    <subcellularLocation>
        <location evidence="1">Membrane</location>
    </subcellularLocation>
</comment>
<dbReference type="InterPro" id="IPR037532">
    <property type="entry name" value="FtsI_transpept"/>
</dbReference>
<comment type="catalytic activity">
    <reaction evidence="16">
        <text>Preferential cleavage: (Ac)2-L-Lys-D-Ala-|-D-Ala. Also transpeptidation of peptidyl-alanyl moieties that are N-acyl substituents of D-alanine.</text>
        <dbReference type="EC" id="3.4.16.4"/>
    </reaction>
</comment>
<dbReference type="GO" id="GO:0000917">
    <property type="term" value="P:division septum assembly"/>
    <property type="evidence" value="ECO:0007669"/>
    <property type="project" value="UniProtKB-KW"/>
</dbReference>
<keyword evidence="10 16" id="KW-0573">Peptidoglycan synthesis</keyword>
<evidence type="ECO:0000256" key="1">
    <source>
        <dbReference type="ARBA" id="ARBA00004370"/>
    </source>
</evidence>
<dbReference type="GO" id="GO:0009002">
    <property type="term" value="F:serine-type D-Ala-D-Ala carboxypeptidase activity"/>
    <property type="evidence" value="ECO:0007669"/>
    <property type="project" value="UniProtKB-UniRule"/>
</dbReference>
<feature type="domain" description="Penicillin-binding protein dimerisation" evidence="19">
    <location>
        <begin position="79"/>
        <end position="228"/>
    </location>
</feature>
<comment type="function">
    <text evidence="16">Catalyzes cross-linking of the peptidoglycan cell wall at the division septum.</text>
</comment>
<dbReference type="HAMAP" id="MF_02080">
    <property type="entry name" value="FtsI_transpept"/>
    <property type="match status" value="1"/>
</dbReference>
<evidence type="ECO:0000256" key="15">
    <source>
        <dbReference type="ARBA" id="ARBA00023316"/>
    </source>
</evidence>
<feature type="region of interest" description="Disordered" evidence="17">
    <location>
        <begin position="592"/>
        <end position="611"/>
    </location>
</feature>
<accession>A0A9X3YHV5</accession>
<evidence type="ECO:0000256" key="10">
    <source>
        <dbReference type="ARBA" id="ARBA00022984"/>
    </source>
</evidence>
<keyword evidence="3 16" id="KW-0997">Cell inner membrane</keyword>
<dbReference type="GO" id="GO:0008360">
    <property type="term" value="P:regulation of cell shape"/>
    <property type="evidence" value="ECO:0007669"/>
    <property type="project" value="UniProtKB-KW"/>
</dbReference>
<evidence type="ECO:0000256" key="17">
    <source>
        <dbReference type="SAM" id="MobiDB-lite"/>
    </source>
</evidence>
<evidence type="ECO:0000256" key="5">
    <source>
        <dbReference type="ARBA" id="ARBA00022645"/>
    </source>
</evidence>
<evidence type="ECO:0000256" key="13">
    <source>
        <dbReference type="ARBA" id="ARBA00023210"/>
    </source>
</evidence>
<keyword evidence="13 16" id="KW-0717">Septation</keyword>
<proteinExistence type="inferred from homology"/>
<evidence type="ECO:0000256" key="2">
    <source>
        <dbReference type="ARBA" id="ARBA00022475"/>
    </source>
</evidence>
<dbReference type="PANTHER" id="PTHR30627:SF1">
    <property type="entry name" value="PEPTIDOGLYCAN D,D-TRANSPEPTIDASE FTSI"/>
    <property type="match status" value="1"/>
</dbReference>
<evidence type="ECO:0000256" key="6">
    <source>
        <dbReference type="ARBA" id="ARBA00022670"/>
    </source>
</evidence>
<protein>
    <recommendedName>
        <fullName evidence="16">Peptidoglycan D,D-transpeptidase FtsI</fullName>
        <ecNumber evidence="16">3.4.16.4</ecNumber>
    </recommendedName>
    <alternativeName>
        <fullName evidence="16">Penicillin-binding protein 3</fullName>
        <shortName evidence="16">PBP-3</shortName>
    </alternativeName>
</protein>
<dbReference type="EMBL" id="JAOVZO020000012">
    <property type="protein sequence ID" value="MDC8012591.1"/>
    <property type="molecule type" value="Genomic_DNA"/>
</dbReference>
<dbReference type="Gene3D" id="3.30.450.330">
    <property type="match status" value="1"/>
</dbReference>
<dbReference type="EC" id="3.4.16.4" evidence="16"/>
<evidence type="ECO:0000256" key="12">
    <source>
        <dbReference type="ARBA" id="ARBA00023136"/>
    </source>
</evidence>
<dbReference type="GO" id="GO:0008955">
    <property type="term" value="F:peptidoglycan glycosyltransferase activity"/>
    <property type="evidence" value="ECO:0007669"/>
    <property type="project" value="InterPro"/>
</dbReference>